<evidence type="ECO:0000313" key="2">
    <source>
        <dbReference type="EMBL" id="SNY69416.1"/>
    </source>
</evidence>
<feature type="region of interest" description="Disordered" evidence="1">
    <location>
        <begin position="25"/>
        <end position="45"/>
    </location>
</feature>
<evidence type="ECO:0000256" key="1">
    <source>
        <dbReference type="SAM" id="MobiDB-lite"/>
    </source>
</evidence>
<proteinExistence type="predicted"/>
<accession>A0A285KDB9</accession>
<name>A0A285KDB9_9ACTN</name>
<protein>
    <submittedName>
        <fullName evidence="2">Uncharacterized protein</fullName>
    </submittedName>
</protein>
<evidence type="ECO:0000313" key="3">
    <source>
        <dbReference type="Proteomes" id="UP000219612"/>
    </source>
</evidence>
<dbReference type="Proteomes" id="UP000219612">
    <property type="component" value="Unassembled WGS sequence"/>
</dbReference>
<keyword evidence="3" id="KW-1185">Reference proteome</keyword>
<gene>
    <name evidence="2" type="ORF">SAMN05421748_13542</name>
</gene>
<dbReference type="AlphaFoldDB" id="A0A285KDB9"/>
<reference evidence="2 3" key="1">
    <citation type="submission" date="2017-09" db="EMBL/GenBank/DDBJ databases">
        <authorList>
            <person name="Ehlers B."/>
            <person name="Leendertz F.H."/>
        </authorList>
    </citation>
    <scope>NUCLEOTIDE SEQUENCE [LARGE SCALE GENOMIC DNA]</scope>
    <source>
        <strain evidence="2 3">CGMCC 4.6857</strain>
    </source>
</reference>
<dbReference type="EMBL" id="OBDY01000035">
    <property type="protein sequence ID" value="SNY69416.1"/>
    <property type="molecule type" value="Genomic_DNA"/>
</dbReference>
<organism evidence="2 3">
    <name type="scientific">Paractinoplanes atraurantiacus</name>
    <dbReference type="NCBI Taxonomy" id="1036182"/>
    <lineage>
        <taxon>Bacteria</taxon>
        <taxon>Bacillati</taxon>
        <taxon>Actinomycetota</taxon>
        <taxon>Actinomycetes</taxon>
        <taxon>Micromonosporales</taxon>
        <taxon>Micromonosporaceae</taxon>
        <taxon>Paractinoplanes</taxon>
    </lineage>
</organism>
<sequence length="65" mass="7167">MKPSCAVTKLMDAIGRRPSISYRSELPVNRDANSPRLAGSARQKSRIESRYLPFHSVQLGGNPPT</sequence>